<gene>
    <name evidence="5" type="ORF">PSM36_2780</name>
</gene>
<evidence type="ECO:0000256" key="2">
    <source>
        <dbReference type="ARBA" id="ARBA00022679"/>
    </source>
</evidence>
<evidence type="ECO:0000313" key="6">
    <source>
        <dbReference type="Proteomes" id="UP000187464"/>
    </source>
</evidence>
<dbReference type="CDD" id="cd00834">
    <property type="entry name" value="KAS_I_II"/>
    <property type="match status" value="1"/>
</dbReference>
<dbReference type="KEGG" id="psac:PSM36_2780"/>
<dbReference type="GO" id="GO:0005829">
    <property type="term" value="C:cytosol"/>
    <property type="evidence" value="ECO:0007669"/>
    <property type="project" value="TreeGrafter"/>
</dbReference>
<keyword evidence="6" id="KW-1185">Reference proteome</keyword>
<sequence>MSVAVTGIGCISGLGCGAEEHLQAFRAGGSGLGKVTLFQTRLQVPVAEVKVSNEQLKSYLGVDSDRLFSRTALLGMTASKQAFQDAGLSNSHLRIGLVSSSSVGGMDLSEQFFADYAANPQKGRLRMAAHHDIGDHTESIADYLQLDGFRTSISTACSSSANSIMFGARMIEQGLLDVVIAGGTDALCRFTLNGFNSLMILDNVPCRPFDESRAGLNLGEGAGYLVLQSEKSLMPGSKVYCRLTGYANANDAYHQTASSPEGEGAFLAMRHALEKAGIEPSVVDYINVHGTGTSNNDLSESTAIKRLFGEHVPPFSSTKSFTGHTLGAAGGLEAVFSVLAISERVIYPSLNFRTPITQTGLSPVTRMMEDQDITTVLSNSFGFGGNNASLIFQK</sequence>
<dbReference type="SMART" id="SM00825">
    <property type="entry name" value="PKS_KS"/>
    <property type="match status" value="1"/>
</dbReference>
<dbReference type="Pfam" id="PF02801">
    <property type="entry name" value="Ketoacyl-synt_C"/>
    <property type="match status" value="1"/>
</dbReference>
<feature type="domain" description="Ketosynthase family 3 (KS3)" evidence="4">
    <location>
        <begin position="1"/>
        <end position="394"/>
    </location>
</feature>
<dbReference type="Pfam" id="PF00109">
    <property type="entry name" value="ketoacyl-synt"/>
    <property type="match status" value="1"/>
</dbReference>
<dbReference type="AlphaFoldDB" id="A0A1R3SZG8"/>
<dbReference type="InterPro" id="IPR020841">
    <property type="entry name" value="PKS_Beta-ketoAc_synthase_dom"/>
</dbReference>
<dbReference type="InterPro" id="IPR016039">
    <property type="entry name" value="Thiolase-like"/>
</dbReference>
<dbReference type="GO" id="GO:0004315">
    <property type="term" value="F:3-oxoacyl-[acyl-carrier-protein] synthase activity"/>
    <property type="evidence" value="ECO:0007669"/>
    <property type="project" value="TreeGrafter"/>
</dbReference>
<evidence type="ECO:0000259" key="4">
    <source>
        <dbReference type="PROSITE" id="PS52004"/>
    </source>
</evidence>
<reference evidence="5 6" key="1">
    <citation type="submission" date="2016-08" db="EMBL/GenBank/DDBJ databases">
        <authorList>
            <person name="Seilhamer J.J."/>
        </authorList>
    </citation>
    <scope>NUCLEOTIDE SEQUENCE [LARGE SCALE GENOMIC DNA]</scope>
    <source>
        <strain evidence="5">M3/6</strain>
    </source>
</reference>
<dbReference type="SUPFAM" id="SSF53901">
    <property type="entry name" value="Thiolase-like"/>
    <property type="match status" value="2"/>
</dbReference>
<evidence type="ECO:0000256" key="3">
    <source>
        <dbReference type="RuleBase" id="RU003694"/>
    </source>
</evidence>
<evidence type="ECO:0000313" key="5">
    <source>
        <dbReference type="EMBL" id="SCD21576.1"/>
    </source>
</evidence>
<dbReference type="PROSITE" id="PS52004">
    <property type="entry name" value="KS3_2"/>
    <property type="match status" value="1"/>
</dbReference>
<organism evidence="5 6">
    <name type="scientific">Proteiniphilum saccharofermentans</name>
    <dbReference type="NCBI Taxonomy" id="1642647"/>
    <lineage>
        <taxon>Bacteria</taxon>
        <taxon>Pseudomonadati</taxon>
        <taxon>Bacteroidota</taxon>
        <taxon>Bacteroidia</taxon>
        <taxon>Bacteroidales</taxon>
        <taxon>Dysgonomonadaceae</taxon>
        <taxon>Proteiniphilum</taxon>
    </lineage>
</organism>
<dbReference type="InterPro" id="IPR000794">
    <property type="entry name" value="Beta-ketoacyl_synthase"/>
</dbReference>
<dbReference type="InterPro" id="IPR014030">
    <property type="entry name" value="Ketoacyl_synth_N"/>
</dbReference>
<dbReference type="STRING" id="1642647.PSM36_2780"/>
<comment type="similarity">
    <text evidence="1 3">Belongs to the thiolase-like superfamily. Beta-ketoacyl-ACP synthases family.</text>
</comment>
<dbReference type="GO" id="GO:0006633">
    <property type="term" value="P:fatty acid biosynthetic process"/>
    <property type="evidence" value="ECO:0007669"/>
    <property type="project" value="TreeGrafter"/>
</dbReference>
<dbReference type="Gene3D" id="3.40.47.10">
    <property type="match status" value="1"/>
</dbReference>
<dbReference type="PANTHER" id="PTHR11712">
    <property type="entry name" value="POLYKETIDE SYNTHASE-RELATED"/>
    <property type="match status" value="1"/>
</dbReference>
<dbReference type="InterPro" id="IPR014031">
    <property type="entry name" value="Ketoacyl_synth_C"/>
</dbReference>
<dbReference type="Proteomes" id="UP000187464">
    <property type="component" value="Chromosome I"/>
</dbReference>
<dbReference type="RefSeq" id="WP_076931397.1">
    <property type="nucleotide sequence ID" value="NZ_LT605205.1"/>
</dbReference>
<dbReference type="EMBL" id="LT605205">
    <property type="protein sequence ID" value="SCD21576.1"/>
    <property type="molecule type" value="Genomic_DNA"/>
</dbReference>
<protein>
    <submittedName>
        <fullName evidence="5">Beta-ketoacyl-acyl carrier protein (ACP) synthase</fullName>
    </submittedName>
</protein>
<keyword evidence="2 3" id="KW-0808">Transferase</keyword>
<proteinExistence type="inferred from homology"/>
<name>A0A1R3SZG8_9BACT</name>
<evidence type="ECO:0000256" key="1">
    <source>
        <dbReference type="ARBA" id="ARBA00008467"/>
    </source>
</evidence>
<dbReference type="PANTHER" id="PTHR11712:SF336">
    <property type="entry name" value="3-OXOACYL-[ACYL-CARRIER-PROTEIN] SYNTHASE, MITOCHONDRIAL"/>
    <property type="match status" value="1"/>
</dbReference>
<accession>A0A1R3SZG8</accession>